<keyword evidence="5 10" id="KW-0762">Sugar transport</keyword>
<dbReference type="CDD" id="cd06261">
    <property type="entry name" value="TM_PBP2"/>
    <property type="match status" value="1"/>
</dbReference>
<dbReference type="AlphaFoldDB" id="A0A140GTD5"/>
<dbReference type="GO" id="GO:1990060">
    <property type="term" value="C:maltose transport complex"/>
    <property type="evidence" value="ECO:0007669"/>
    <property type="project" value="TreeGrafter"/>
</dbReference>
<comment type="caution">
    <text evidence="10">Lacks conserved residue(s) required for the propagation of feature annotation.</text>
</comment>
<accession>A0A140GTD5</accession>
<keyword evidence="3 9" id="KW-0813">Transport</keyword>
<dbReference type="SUPFAM" id="SSF160964">
    <property type="entry name" value="MalF N-terminal region-like"/>
    <property type="match status" value="1"/>
</dbReference>
<feature type="transmembrane region" description="Helical" evidence="9">
    <location>
        <begin position="287"/>
        <end position="307"/>
    </location>
</feature>
<dbReference type="RefSeq" id="WP_061429218.1">
    <property type="nucleotide sequence ID" value="NZ_CATNXK010000005.1"/>
</dbReference>
<name>A0A140GTD5_CLOPF</name>
<keyword evidence="7 9" id="KW-1133">Transmembrane helix</keyword>
<evidence type="ECO:0000256" key="8">
    <source>
        <dbReference type="ARBA" id="ARBA00023136"/>
    </source>
</evidence>
<feature type="transmembrane region" description="Helical" evidence="9">
    <location>
        <begin position="84"/>
        <end position="106"/>
    </location>
</feature>
<evidence type="ECO:0000256" key="7">
    <source>
        <dbReference type="ARBA" id="ARBA00022989"/>
    </source>
</evidence>
<dbReference type="GO" id="GO:0015423">
    <property type="term" value="F:ABC-type maltose transporter activity"/>
    <property type="evidence" value="ECO:0007669"/>
    <property type="project" value="TreeGrafter"/>
</dbReference>
<feature type="transmembrane region" description="Helical" evidence="9">
    <location>
        <begin position="171"/>
        <end position="190"/>
    </location>
</feature>
<organism evidence="12 13">
    <name type="scientific">Clostridium perfringens</name>
    <dbReference type="NCBI Taxonomy" id="1502"/>
    <lineage>
        <taxon>Bacteria</taxon>
        <taxon>Bacillati</taxon>
        <taxon>Bacillota</taxon>
        <taxon>Clostridia</taxon>
        <taxon>Eubacteriales</taxon>
        <taxon>Clostridiaceae</taxon>
        <taxon>Clostridium</taxon>
    </lineage>
</organism>
<dbReference type="PROSITE" id="PS50928">
    <property type="entry name" value="ABC_TM1"/>
    <property type="match status" value="1"/>
</dbReference>
<evidence type="ECO:0000313" key="12">
    <source>
        <dbReference type="EMBL" id="AMN36837.1"/>
    </source>
</evidence>
<keyword evidence="8 9" id="KW-0472">Membrane</keyword>
<keyword evidence="4 10" id="KW-1003">Cell membrane</keyword>
<evidence type="ECO:0000259" key="11">
    <source>
        <dbReference type="PROSITE" id="PS50928"/>
    </source>
</evidence>
<evidence type="ECO:0000256" key="5">
    <source>
        <dbReference type="ARBA" id="ARBA00022597"/>
    </source>
</evidence>
<dbReference type="OrthoDB" id="9778687at2"/>
<dbReference type="InterPro" id="IPR035277">
    <property type="entry name" value="MalF_N"/>
</dbReference>
<dbReference type="PATRIC" id="fig|1502.177.peg.2852"/>
<dbReference type="PANTHER" id="PTHR47314">
    <property type="entry name" value="MALTOSE/MALTODEXTRIN TRANSPORT SYSTEM PERMEASE PROTEIN MALF"/>
    <property type="match status" value="1"/>
</dbReference>
<feature type="domain" description="ABC transmembrane type-1" evidence="11">
    <location>
        <begin position="84"/>
        <end position="306"/>
    </location>
</feature>
<gene>
    <name evidence="12" type="ORF">JFP838_14175</name>
</gene>
<evidence type="ECO:0000256" key="1">
    <source>
        <dbReference type="ARBA" id="ARBA00004651"/>
    </source>
</evidence>
<keyword evidence="6 9" id="KW-0812">Transmembrane</keyword>
<evidence type="ECO:0000313" key="13">
    <source>
        <dbReference type="Proteomes" id="UP000070260"/>
    </source>
</evidence>
<dbReference type="Gene3D" id="1.10.3720.10">
    <property type="entry name" value="MetI-like"/>
    <property type="match status" value="1"/>
</dbReference>
<comment type="function">
    <text evidence="10">Part of the ABC transporter complex MalEFGK involved in maltose/maltodextrin import. Probably responsible for the translocation of the substrate across the membrane.</text>
</comment>
<reference evidence="12 13" key="1">
    <citation type="journal article" date="2016" name="PLoS ONE">
        <title>Plasmid Characterization and Chromosome Analysis of Two netF+ Clostridium perfringens Isolates Associated with Foal and Canine Necrotizing Enteritis.</title>
        <authorList>
            <person name="Mehdizadeh Gohari I."/>
            <person name="Kropinski A.M."/>
            <person name="Weese S.J."/>
            <person name="Parreira V.R."/>
            <person name="Whitehead A.E."/>
            <person name="Boerlin P."/>
            <person name="Prescott J.F."/>
        </authorList>
    </citation>
    <scope>NUCLEOTIDE SEQUENCE [LARGE SCALE GENOMIC DNA]</scope>
    <source>
        <strain evidence="12 13">JP838</strain>
    </source>
</reference>
<dbReference type="EMBL" id="CP010994">
    <property type="protein sequence ID" value="AMN36837.1"/>
    <property type="molecule type" value="Genomic_DNA"/>
</dbReference>
<sequence>MQVANDRKADNRQKKLKDTIKAMPYLLPAVISILIFTIFPIIYTVVIAFTDYTMYSQGNIKFVAFANFIEVLTGPFKEVFLPVFGWNIIFAVVSTAGTFFLGLIVAMAVNNPNIKEKAVYRAILIIPWALPATVAILSWQGLLNGSYGAINNLLLNLHLISDPIPWLTDPTWARVALIIVNIWLGFPYMMNVCLGALGAIPDSYYEAADVDGASKWLQFRKITLPSLTQISYPLLISSFAFNFNNFGSAFLITKGNPPRMATQFAGYTDILASVNYKLSTQFGRFEIASAISIIIFLILGTISYYQMKLSGQFEEVE</sequence>
<comment type="similarity">
    <text evidence="2 10">Belongs to the binding-protein-dependent transport system permease family. MalFG subfamily.</text>
</comment>
<dbReference type="Pfam" id="PF00528">
    <property type="entry name" value="BPD_transp_1"/>
    <property type="match status" value="1"/>
</dbReference>
<evidence type="ECO:0000256" key="4">
    <source>
        <dbReference type="ARBA" id="ARBA00022475"/>
    </source>
</evidence>
<evidence type="ECO:0000256" key="10">
    <source>
        <dbReference type="RuleBase" id="RU367050"/>
    </source>
</evidence>
<feature type="transmembrane region" description="Helical" evidence="9">
    <location>
        <begin position="25"/>
        <end position="49"/>
    </location>
</feature>
<evidence type="ECO:0000256" key="6">
    <source>
        <dbReference type="ARBA" id="ARBA00022692"/>
    </source>
</evidence>
<feature type="transmembrane region" description="Helical" evidence="9">
    <location>
        <begin position="118"/>
        <end position="139"/>
    </location>
</feature>
<dbReference type="GO" id="GO:0042956">
    <property type="term" value="P:maltodextrin transmembrane transport"/>
    <property type="evidence" value="ECO:0007669"/>
    <property type="project" value="TreeGrafter"/>
</dbReference>
<dbReference type="Proteomes" id="UP000070260">
    <property type="component" value="Chromosome"/>
</dbReference>
<dbReference type="PANTHER" id="PTHR47314:SF1">
    <property type="entry name" value="MALTOSE_MALTODEXTRIN TRANSPORT SYSTEM PERMEASE PROTEIN MALF"/>
    <property type="match status" value="1"/>
</dbReference>
<evidence type="ECO:0000256" key="3">
    <source>
        <dbReference type="ARBA" id="ARBA00022448"/>
    </source>
</evidence>
<protein>
    <recommendedName>
        <fullName evidence="10">Maltose/maltodextrin transport system permease protein</fullName>
    </recommendedName>
</protein>
<dbReference type="SUPFAM" id="SSF161098">
    <property type="entry name" value="MetI-like"/>
    <property type="match status" value="1"/>
</dbReference>
<comment type="subcellular location">
    <subcellularLocation>
        <location evidence="1 9">Cell membrane</location>
        <topology evidence="1 9">Multi-pass membrane protein</topology>
    </subcellularLocation>
</comment>
<evidence type="ECO:0000256" key="2">
    <source>
        <dbReference type="ARBA" id="ARBA00009047"/>
    </source>
</evidence>
<dbReference type="Gene3D" id="1.20.58.370">
    <property type="entry name" value="MalF N-terminal region-like"/>
    <property type="match status" value="1"/>
</dbReference>
<evidence type="ECO:0000256" key="9">
    <source>
        <dbReference type="RuleBase" id="RU363032"/>
    </source>
</evidence>
<dbReference type="InterPro" id="IPR035906">
    <property type="entry name" value="MetI-like_sf"/>
</dbReference>
<proteinExistence type="inferred from homology"/>
<dbReference type="InterPro" id="IPR000515">
    <property type="entry name" value="MetI-like"/>
</dbReference>